<dbReference type="OrthoDB" id="10269452at2759"/>
<comment type="caution">
    <text evidence="2">The sequence shown here is derived from an EMBL/GenBank/DDBJ whole genome shotgun (WGS) entry which is preliminary data.</text>
</comment>
<dbReference type="AlphaFoldDB" id="A0A2P5F9X2"/>
<gene>
    <name evidence="2" type="ORF">TorRG33x02_096240</name>
</gene>
<protein>
    <submittedName>
        <fullName evidence="2">Uncharacterized protein</fullName>
    </submittedName>
</protein>
<dbReference type="Proteomes" id="UP000237000">
    <property type="component" value="Unassembled WGS sequence"/>
</dbReference>
<evidence type="ECO:0000256" key="1">
    <source>
        <dbReference type="SAM" id="MobiDB-lite"/>
    </source>
</evidence>
<organism evidence="2 3">
    <name type="scientific">Trema orientale</name>
    <name type="common">Charcoal tree</name>
    <name type="synonym">Celtis orientalis</name>
    <dbReference type="NCBI Taxonomy" id="63057"/>
    <lineage>
        <taxon>Eukaryota</taxon>
        <taxon>Viridiplantae</taxon>
        <taxon>Streptophyta</taxon>
        <taxon>Embryophyta</taxon>
        <taxon>Tracheophyta</taxon>
        <taxon>Spermatophyta</taxon>
        <taxon>Magnoliopsida</taxon>
        <taxon>eudicotyledons</taxon>
        <taxon>Gunneridae</taxon>
        <taxon>Pentapetalae</taxon>
        <taxon>rosids</taxon>
        <taxon>fabids</taxon>
        <taxon>Rosales</taxon>
        <taxon>Cannabaceae</taxon>
        <taxon>Trema</taxon>
    </lineage>
</organism>
<reference evidence="3" key="1">
    <citation type="submission" date="2016-06" db="EMBL/GenBank/DDBJ databases">
        <title>Parallel loss of symbiosis genes in relatives of nitrogen-fixing non-legume Parasponia.</title>
        <authorList>
            <person name="Van Velzen R."/>
            <person name="Holmer R."/>
            <person name="Bu F."/>
            <person name="Rutten L."/>
            <person name="Van Zeijl A."/>
            <person name="Liu W."/>
            <person name="Santuari L."/>
            <person name="Cao Q."/>
            <person name="Sharma T."/>
            <person name="Shen D."/>
            <person name="Roswanjaya Y."/>
            <person name="Wardhani T."/>
            <person name="Kalhor M.S."/>
            <person name="Jansen J."/>
            <person name="Van den Hoogen J."/>
            <person name="Gungor B."/>
            <person name="Hartog M."/>
            <person name="Hontelez J."/>
            <person name="Verver J."/>
            <person name="Yang W.-C."/>
            <person name="Schijlen E."/>
            <person name="Repin R."/>
            <person name="Schilthuizen M."/>
            <person name="Schranz E."/>
            <person name="Heidstra R."/>
            <person name="Miyata K."/>
            <person name="Fedorova E."/>
            <person name="Kohlen W."/>
            <person name="Bisseling T."/>
            <person name="Smit S."/>
            <person name="Geurts R."/>
        </authorList>
    </citation>
    <scope>NUCLEOTIDE SEQUENCE [LARGE SCALE GENOMIC DNA]</scope>
    <source>
        <strain evidence="3">cv. RG33-2</strain>
    </source>
</reference>
<proteinExistence type="predicted"/>
<keyword evidence="3" id="KW-1185">Reference proteome</keyword>
<dbReference type="EMBL" id="JXTC01000050">
    <property type="protein sequence ID" value="PON94589.1"/>
    <property type="molecule type" value="Genomic_DNA"/>
</dbReference>
<evidence type="ECO:0000313" key="3">
    <source>
        <dbReference type="Proteomes" id="UP000237000"/>
    </source>
</evidence>
<accession>A0A2P5F9X2</accession>
<name>A0A2P5F9X2_TREOI</name>
<evidence type="ECO:0000313" key="2">
    <source>
        <dbReference type="EMBL" id="PON94589.1"/>
    </source>
</evidence>
<dbReference type="InParanoid" id="A0A2P5F9X2"/>
<sequence>MCPNEVGRIQGNSSRAGISATRAQGRRYQKECLPLSPGHQNRQGCQHHSDSRETLFPCLKGFHHSSAPFAMNHVTKIPVGQVGRVHCPNPSLRWIRGRNSCNKSCWSVLHNRRLLWQQYRAVSKMVWHSMPNFVHPFPILNHPSIRGSQV</sequence>
<feature type="region of interest" description="Disordered" evidence="1">
    <location>
        <begin position="1"/>
        <end position="21"/>
    </location>
</feature>